<name>A0A212J3A1_9DELT</name>
<dbReference type="AlphaFoldDB" id="A0A212J3A1"/>
<gene>
    <name evidence="2" type="ORF">KL86DPRO_10614</name>
</gene>
<dbReference type="InterPro" id="IPR049625">
    <property type="entry name" value="Glyco_transf_61_cat"/>
</dbReference>
<dbReference type="EMBL" id="FLUQ01000001">
    <property type="protein sequence ID" value="SBV93921.1"/>
    <property type="molecule type" value="Genomic_DNA"/>
</dbReference>
<proteinExistence type="predicted"/>
<dbReference type="GO" id="GO:0016757">
    <property type="term" value="F:glycosyltransferase activity"/>
    <property type="evidence" value="ECO:0007669"/>
    <property type="project" value="InterPro"/>
</dbReference>
<reference evidence="2" key="1">
    <citation type="submission" date="2016-04" db="EMBL/GenBank/DDBJ databases">
        <authorList>
            <person name="Evans L.H."/>
            <person name="Alamgir A."/>
            <person name="Owens N."/>
            <person name="Weber N.D."/>
            <person name="Virtaneva K."/>
            <person name="Barbian K."/>
            <person name="Babar A."/>
            <person name="Rosenke K."/>
        </authorList>
    </citation>
    <scope>NUCLEOTIDE SEQUENCE</scope>
    <source>
        <strain evidence="2">86</strain>
    </source>
</reference>
<accession>A0A212J3A1</accession>
<evidence type="ECO:0000313" key="2">
    <source>
        <dbReference type="EMBL" id="SBV93921.1"/>
    </source>
</evidence>
<sequence length="345" mass="38971">MPYSFVPGQSVPLFAEEYLRQVKAGGHPLHLRHLGLTFYGLNDCLYFGDHNGQILLPPQGTDLRYIFRESCNYPASECTLETRLQTCLLAASDPLEIDEAAALNTPGMRNLWHWMTEGLPKLLALESIGYTGRYIVPETPVVLSFMEMLSIAPERLLPRGGSYRVKRLLLPQRLSGFDLVEYMPLVEMTRGRLLDAVGRLDGEKRVYVRRVGRRKPVNEEDVLAVLEDFGFAAMVPEDFSVPEQLRYMTNASCSVMAHGANAALTLMQPPRSAVVEFFSNRYVSYNNLHAVRLLRLRYHPLVEDLDVSSAPAEGMALSEFLWSGLHMDMAVDTRHLRVLLESILE</sequence>
<dbReference type="Pfam" id="PF04577">
    <property type="entry name" value="Glyco_transf_61"/>
    <property type="match status" value="1"/>
</dbReference>
<evidence type="ECO:0000259" key="1">
    <source>
        <dbReference type="Pfam" id="PF04577"/>
    </source>
</evidence>
<organism evidence="2">
    <name type="scientific">uncultured delta proteobacterium</name>
    <dbReference type="NCBI Taxonomy" id="34034"/>
    <lineage>
        <taxon>Bacteria</taxon>
        <taxon>Deltaproteobacteria</taxon>
        <taxon>environmental samples</taxon>
    </lineage>
</organism>
<feature type="domain" description="Glycosyltransferase 61 catalytic" evidence="1">
    <location>
        <begin position="112"/>
        <end position="275"/>
    </location>
</feature>
<protein>
    <recommendedName>
        <fullName evidence="1">Glycosyltransferase 61 catalytic domain-containing protein</fullName>
    </recommendedName>
</protein>